<comment type="caution">
    <text evidence="2">The sequence shown here is derived from an EMBL/GenBank/DDBJ whole genome shotgun (WGS) entry which is preliminary data.</text>
</comment>
<evidence type="ECO:0000313" key="3">
    <source>
        <dbReference type="Proteomes" id="UP000242712"/>
    </source>
</evidence>
<dbReference type="Proteomes" id="UP000242712">
    <property type="component" value="Unassembled WGS sequence"/>
</dbReference>
<name>A0A2K4FFN7_9STAP</name>
<dbReference type="OrthoDB" id="2413190at2"/>
<organism evidence="2 3">
    <name type="scientific">Staphylococcus argensis</name>
    <dbReference type="NCBI Taxonomy" id="1607738"/>
    <lineage>
        <taxon>Bacteria</taxon>
        <taxon>Bacillati</taxon>
        <taxon>Bacillota</taxon>
        <taxon>Bacilli</taxon>
        <taxon>Bacillales</taxon>
        <taxon>Staphylococcaceae</taxon>
        <taxon>Staphylococcus</taxon>
    </lineage>
</organism>
<dbReference type="InterPro" id="IPR016977">
    <property type="entry name" value="ComGF"/>
</dbReference>
<gene>
    <name evidence="2" type="ORF">CD039_04735</name>
</gene>
<keyword evidence="1" id="KW-1133">Transmembrane helix</keyword>
<dbReference type="NCBIfam" id="NF041002">
    <property type="entry name" value="pilin_ComGF"/>
    <property type="match status" value="1"/>
</dbReference>
<dbReference type="GeneID" id="99804225"/>
<dbReference type="RefSeq" id="WP_103371336.1">
    <property type="nucleotide sequence ID" value="NZ_CBCRVO010000001.1"/>
</dbReference>
<reference evidence="2 3" key="1">
    <citation type="submission" date="2017-08" db="EMBL/GenBank/DDBJ databases">
        <title>Draft genome sequences of 64 type strains of genus Staph aureus.</title>
        <authorList>
            <person name="Cole K."/>
            <person name="Golubchik T."/>
            <person name="Russell J."/>
            <person name="Foster D."/>
            <person name="Llewelyn M."/>
            <person name="Wilson D."/>
            <person name="Crook D."/>
            <person name="Paul J."/>
        </authorList>
    </citation>
    <scope>NUCLEOTIDE SEQUENCE [LARGE SCALE GENOMIC DNA]</scope>
    <source>
        <strain evidence="2 3">DSM 29875</strain>
    </source>
</reference>
<evidence type="ECO:0000256" key="1">
    <source>
        <dbReference type="SAM" id="Phobius"/>
    </source>
</evidence>
<keyword evidence="1" id="KW-0472">Membrane</keyword>
<dbReference type="Pfam" id="PF15980">
    <property type="entry name" value="ComGF"/>
    <property type="match status" value="1"/>
</dbReference>
<keyword evidence="1" id="KW-0812">Transmembrane</keyword>
<feature type="transmembrane region" description="Helical" evidence="1">
    <location>
        <begin position="27"/>
        <end position="51"/>
    </location>
</feature>
<keyword evidence="3" id="KW-1185">Reference proteome</keyword>
<sequence>MKSTINTKIYVSLIKKLKYATRNDCKAFTYIELLLALTITIIILTILPLIINSTKFFDYHLSTNSDIELELFARDLIADFSTSSSLTVENHATISSISDSKGLCKYSYKNGKIIKTVNGKGNVTILNQVTQFKVRKVQAHLIEVDIHLKDKGVMYHKKFYV</sequence>
<dbReference type="AlphaFoldDB" id="A0A2K4FFN7"/>
<dbReference type="EMBL" id="PPPX01000001">
    <property type="protein sequence ID" value="POA10056.1"/>
    <property type="molecule type" value="Genomic_DNA"/>
</dbReference>
<proteinExistence type="predicted"/>
<evidence type="ECO:0000313" key="2">
    <source>
        <dbReference type="EMBL" id="POA10056.1"/>
    </source>
</evidence>
<accession>A0A2K4FFN7</accession>
<protein>
    <submittedName>
        <fullName evidence="2">Competence protein ComGF</fullName>
    </submittedName>
</protein>